<evidence type="ECO:0000256" key="1">
    <source>
        <dbReference type="SAM" id="MobiDB-lite"/>
    </source>
</evidence>
<feature type="transmembrane region" description="Helical" evidence="2">
    <location>
        <begin position="30"/>
        <end position="54"/>
    </location>
</feature>
<keyword evidence="2" id="KW-0812">Transmembrane</keyword>
<reference evidence="4 5" key="1">
    <citation type="submission" date="2017-09" db="EMBL/GenBank/DDBJ databases">
        <authorList>
            <person name="Ehlers B."/>
            <person name="Leendertz F.H."/>
        </authorList>
    </citation>
    <scope>NUCLEOTIDE SEQUENCE [LARGE SCALE GENOMIC DNA]</scope>
    <source>
        <strain evidence="4 5">CGMCC 1.05381</strain>
    </source>
</reference>
<dbReference type="Proteomes" id="UP000219440">
    <property type="component" value="Unassembled WGS sequence"/>
</dbReference>
<dbReference type="RefSeq" id="WP_097059980.1">
    <property type="nucleotide sequence ID" value="NZ_BMLC01000001.1"/>
</dbReference>
<keyword evidence="5" id="KW-1185">Reference proteome</keyword>
<feature type="transmembrane region" description="Helical" evidence="2">
    <location>
        <begin position="74"/>
        <end position="95"/>
    </location>
</feature>
<evidence type="ECO:0000313" key="5">
    <source>
        <dbReference type="Proteomes" id="UP000219440"/>
    </source>
</evidence>
<evidence type="ECO:0000259" key="3">
    <source>
        <dbReference type="Pfam" id="PF03703"/>
    </source>
</evidence>
<sequence>MTQRDVIGTGSRLADGEWHRLHPATPVLKGGIALVAIVGVVIVNIRDIFINTVIGGDRRGEEYDPLVWIYEHEFAGLIALALLAGVLLFVGGFYVSWRMHRFRITDEQVEVQSGVVFRTNRRGRLDRIQGVNVSRPFLARLFGAAKLEVSVAGQNANVQLAYLRSAAVDELRREILLRASGTQSTAAKGTPLPGGVIGQRVAEFLGPELDPDAAPPESVVQMNLGRLMGSLLLSGFTVIIIGAIIALVVVTTTTREPFFLLGFVPAIIGMGGYYVSRFTRSLRYSIASTSDGIRVGFGLLSTSNETLPPGRIHAVQVSQPLLWRPAGWWEIKINRASNSSASGAAGQATTTILPVGNAEDTMRVLELVLPGLVDPAAIGLLERGMRSRGGDDGFTNSPKRARILRWFSWRRNGFAIVPGAVMFRTGSVWRELVVVPQARLQSLDLRQGPLLRRLGLASLAVHTVAGPVIARLGAIDRDDAVAAFAAIESAAVSSADIDTSHRWRMTVPQSTGPSTVPQPSVSQSTGLSTEPSPSTEPEQPGTAAGPPPPPLSPGAGYP</sequence>
<dbReference type="InterPro" id="IPR014529">
    <property type="entry name" value="UCP026631"/>
</dbReference>
<name>A0A2C8Z4X3_9MICO</name>
<gene>
    <name evidence="4" type="ORF">SAMN06296378_0811</name>
</gene>
<dbReference type="AlphaFoldDB" id="A0A2C8Z4X3"/>
<dbReference type="PANTHER" id="PTHR34473:SF2">
    <property type="entry name" value="UPF0699 TRANSMEMBRANE PROTEIN YDBT"/>
    <property type="match status" value="1"/>
</dbReference>
<feature type="compositionally biased region" description="Low complexity" evidence="1">
    <location>
        <begin position="508"/>
        <end position="544"/>
    </location>
</feature>
<keyword evidence="2" id="KW-1133">Transmembrane helix</keyword>
<dbReference type="InterPro" id="IPR005182">
    <property type="entry name" value="YdbS-like_PH"/>
</dbReference>
<accession>A0A2C8Z4X3</accession>
<evidence type="ECO:0000256" key="2">
    <source>
        <dbReference type="SAM" id="Phobius"/>
    </source>
</evidence>
<dbReference type="EMBL" id="OCST01000002">
    <property type="protein sequence ID" value="SOE58696.1"/>
    <property type="molecule type" value="Genomic_DNA"/>
</dbReference>
<feature type="domain" description="YdbS-like PH" evidence="3">
    <location>
        <begin position="97"/>
        <end position="175"/>
    </location>
</feature>
<feature type="region of interest" description="Disordered" evidence="1">
    <location>
        <begin position="505"/>
        <end position="558"/>
    </location>
</feature>
<feature type="transmembrane region" description="Helical" evidence="2">
    <location>
        <begin position="231"/>
        <end position="252"/>
    </location>
</feature>
<feature type="domain" description="YdbS-like PH" evidence="3">
    <location>
        <begin position="281"/>
        <end position="361"/>
    </location>
</feature>
<feature type="domain" description="YdbS-like PH" evidence="3">
    <location>
        <begin position="409"/>
        <end position="481"/>
    </location>
</feature>
<proteinExistence type="predicted"/>
<evidence type="ECO:0000313" key="4">
    <source>
        <dbReference type="EMBL" id="SOE58696.1"/>
    </source>
</evidence>
<organism evidence="4 5">
    <name type="scientific">Salinibacterium xinjiangense</name>
    <dbReference type="NCBI Taxonomy" id="386302"/>
    <lineage>
        <taxon>Bacteria</taxon>
        <taxon>Bacillati</taxon>
        <taxon>Actinomycetota</taxon>
        <taxon>Actinomycetes</taxon>
        <taxon>Micrococcales</taxon>
        <taxon>Microbacteriaceae</taxon>
        <taxon>Salinibacterium</taxon>
    </lineage>
</organism>
<protein>
    <submittedName>
        <fullName evidence="4">Putative membrane protein</fullName>
    </submittedName>
</protein>
<dbReference type="PIRSF" id="PIRSF026631">
    <property type="entry name" value="UCP026631"/>
    <property type="match status" value="1"/>
</dbReference>
<keyword evidence="2" id="KW-0472">Membrane</keyword>
<dbReference type="Pfam" id="PF03703">
    <property type="entry name" value="bPH_2"/>
    <property type="match status" value="3"/>
</dbReference>
<feature type="transmembrane region" description="Helical" evidence="2">
    <location>
        <begin position="258"/>
        <end position="275"/>
    </location>
</feature>
<dbReference type="PANTHER" id="PTHR34473">
    <property type="entry name" value="UPF0699 TRANSMEMBRANE PROTEIN YDBS"/>
    <property type="match status" value="1"/>
</dbReference>